<evidence type="ECO:0000256" key="4">
    <source>
        <dbReference type="ARBA" id="ARBA00023004"/>
    </source>
</evidence>
<accession>A0ABS7JMS0</accession>
<gene>
    <name evidence="6" type="ORF">K4G57_04335</name>
</gene>
<keyword evidence="5" id="KW-0411">Iron-sulfur</keyword>
<dbReference type="SFLD" id="SFLDS00029">
    <property type="entry name" value="Radical_SAM"/>
    <property type="match status" value="1"/>
</dbReference>
<evidence type="ECO:0000256" key="3">
    <source>
        <dbReference type="ARBA" id="ARBA00022723"/>
    </source>
</evidence>
<evidence type="ECO:0000256" key="1">
    <source>
        <dbReference type="ARBA" id="ARBA00001966"/>
    </source>
</evidence>
<evidence type="ECO:0008006" key="8">
    <source>
        <dbReference type="Google" id="ProtNLM"/>
    </source>
</evidence>
<name>A0ABS7JMS0_9HELI</name>
<reference evidence="6 7" key="1">
    <citation type="submission" date="2021-08" db="EMBL/GenBank/DDBJ databases">
        <title>Helicobacter spp. isolated from feces of Anatolian Ground Squirrel (Spermophilus xanthoprymnus) in Turkey.</title>
        <authorList>
            <person name="Aydin F."/>
            <person name="Abay S."/>
            <person name="Kayman T."/>
            <person name="Karakaya E."/>
            <person name="Saticioglu I.B."/>
        </authorList>
    </citation>
    <scope>NUCLEOTIDE SEQUENCE [LARGE SCALE GENOMIC DNA]</scope>
    <source>
        <strain evidence="6 7">Faydin-H70</strain>
    </source>
</reference>
<proteinExistence type="predicted"/>
<keyword evidence="2" id="KW-0949">S-adenosyl-L-methionine</keyword>
<dbReference type="InterPro" id="IPR058240">
    <property type="entry name" value="rSAM_sf"/>
</dbReference>
<dbReference type="Gene3D" id="3.20.20.70">
    <property type="entry name" value="Aldolase class I"/>
    <property type="match status" value="1"/>
</dbReference>
<evidence type="ECO:0000313" key="6">
    <source>
        <dbReference type="EMBL" id="MBX7490694.1"/>
    </source>
</evidence>
<dbReference type="SUPFAM" id="SSF102114">
    <property type="entry name" value="Radical SAM enzymes"/>
    <property type="match status" value="1"/>
</dbReference>
<comment type="cofactor">
    <cofactor evidence="1">
        <name>[4Fe-4S] cluster</name>
        <dbReference type="ChEBI" id="CHEBI:49883"/>
    </cofactor>
</comment>
<keyword evidence="3" id="KW-0479">Metal-binding</keyword>
<dbReference type="InterPro" id="IPR007197">
    <property type="entry name" value="rSAM"/>
</dbReference>
<evidence type="ECO:0000256" key="5">
    <source>
        <dbReference type="ARBA" id="ARBA00023014"/>
    </source>
</evidence>
<keyword evidence="7" id="KW-1185">Reference proteome</keyword>
<organism evidence="6 7">
    <name type="scientific">Helicobacter turcicus</name>
    <dbReference type="NCBI Taxonomy" id="2867412"/>
    <lineage>
        <taxon>Bacteria</taxon>
        <taxon>Pseudomonadati</taxon>
        <taxon>Campylobacterota</taxon>
        <taxon>Epsilonproteobacteria</taxon>
        <taxon>Campylobacterales</taxon>
        <taxon>Helicobacteraceae</taxon>
        <taxon>Helicobacter</taxon>
    </lineage>
</organism>
<dbReference type="Proteomes" id="UP000700059">
    <property type="component" value="Unassembled WGS sequence"/>
</dbReference>
<feature type="non-terminal residue" evidence="6">
    <location>
        <position position="74"/>
    </location>
</feature>
<sequence length="74" mass="8826">MNLQIQVTSGCNYTCGMCHFHGEKHKEEYFKKRPELRKDMSLKEIETILQKAKDYGVKTIDFTPNGEFFTYKNW</sequence>
<protein>
    <recommendedName>
        <fullName evidence="8">Radical SAM core domain-containing protein</fullName>
    </recommendedName>
</protein>
<dbReference type="RefSeq" id="WP_221561808.1">
    <property type="nucleotide sequence ID" value="NZ_JAIGYQ010000004.1"/>
</dbReference>
<keyword evidence="4" id="KW-0408">Iron</keyword>
<dbReference type="InterPro" id="IPR013785">
    <property type="entry name" value="Aldolase_TIM"/>
</dbReference>
<evidence type="ECO:0000256" key="2">
    <source>
        <dbReference type="ARBA" id="ARBA00022691"/>
    </source>
</evidence>
<dbReference type="EMBL" id="JAIGYQ010000004">
    <property type="protein sequence ID" value="MBX7490694.1"/>
    <property type="molecule type" value="Genomic_DNA"/>
</dbReference>
<evidence type="ECO:0000313" key="7">
    <source>
        <dbReference type="Proteomes" id="UP000700059"/>
    </source>
</evidence>
<comment type="caution">
    <text evidence="6">The sequence shown here is derived from an EMBL/GenBank/DDBJ whole genome shotgun (WGS) entry which is preliminary data.</text>
</comment>